<dbReference type="PROSITE" id="PS50164">
    <property type="entry name" value="GIY_YIG"/>
    <property type="match status" value="1"/>
</dbReference>
<evidence type="ECO:0000256" key="1">
    <source>
        <dbReference type="ARBA" id="ARBA00007435"/>
    </source>
</evidence>
<reference evidence="4" key="1">
    <citation type="submission" date="2017-09" db="EMBL/GenBank/DDBJ databases">
        <title>Depth-based differentiation of microbial function through sediment-hosted aquifers and enrichment of novel symbionts in the deep terrestrial subsurface.</title>
        <authorList>
            <person name="Probst A.J."/>
            <person name="Ladd B."/>
            <person name="Jarett J.K."/>
            <person name="Geller-Mcgrath D.E."/>
            <person name="Sieber C.M.K."/>
            <person name="Emerson J.B."/>
            <person name="Anantharaman K."/>
            <person name="Thomas B.C."/>
            <person name="Malmstrom R."/>
            <person name="Stieglmeier M."/>
            <person name="Klingl A."/>
            <person name="Woyke T."/>
            <person name="Ryan C.M."/>
            <person name="Banfield J.F."/>
        </authorList>
    </citation>
    <scope>NUCLEOTIDE SEQUENCE [LARGE SCALE GENOMIC DNA]</scope>
</reference>
<dbReference type="SMART" id="SM00465">
    <property type="entry name" value="GIYc"/>
    <property type="match status" value="1"/>
</dbReference>
<dbReference type="EMBL" id="PFNL01000028">
    <property type="protein sequence ID" value="PIZ47811.1"/>
    <property type="molecule type" value="Genomic_DNA"/>
</dbReference>
<proteinExistence type="inferred from homology"/>
<dbReference type="AlphaFoldDB" id="A0A2M7TLF7"/>
<dbReference type="Proteomes" id="UP000228920">
    <property type="component" value="Unassembled WGS sequence"/>
</dbReference>
<organism evidence="3 4">
    <name type="scientific">candidate division WWE3 bacterium CG_4_10_14_0_2_um_filter_41_14</name>
    <dbReference type="NCBI Taxonomy" id="1975072"/>
    <lineage>
        <taxon>Bacteria</taxon>
        <taxon>Katanobacteria</taxon>
    </lineage>
</organism>
<dbReference type="PANTHER" id="PTHR34477:SF5">
    <property type="entry name" value="BSL5627 PROTEIN"/>
    <property type="match status" value="1"/>
</dbReference>
<name>A0A2M7TLF7_UNCKA</name>
<dbReference type="InterPro" id="IPR000305">
    <property type="entry name" value="GIY-YIG_endonuc"/>
</dbReference>
<evidence type="ECO:0000313" key="4">
    <source>
        <dbReference type="Proteomes" id="UP000228920"/>
    </source>
</evidence>
<dbReference type="PANTHER" id="PTHR34477">
    <property type="entry name" value="UPF0213 PROTEIN YHBQ"/>
    <property type="match status" value="1"/>
</dbReference>
<gene>
    <name evidence="3" type="ORF">COY32_01105</name>
</gene>
<evidence type="ECO:0000259" key="2">
    <source>
        <dbReference type="PROSITE" id="PS50164"/>
    </source>
</evidence>
<protein>
    <submittedName>
        <fullName evidence="3">Excinuclease ABC subunit C</fullName>
    </submittedName>
</protein>
<dbReference type="Pfam" id="PF01541">
    <property type="entry name" value="GIY-YIG"/>
    <property type="match status" value="1"/>
</dbReference>
<accession>A0A2M7TLF7</accession>
<sequence>MWYVYVLKSEKDGKLYTGSTNDLKRRLKEHNDGRVESTKDRKPLDIVYYEAGLDEHKARMREQYLKTAWGKRYIKGRI</sequence>
<evidence type="ECO:0000313" key="3">
    <source>
        <dbReference type="EMBL" id="PIZ47811.1"/>
    </source>
</evidence>
<dbReference type="Gene3D" id="3.40.1440.10">
    <property type="entry name" value="GIY-YIG endonuclease"/>
    <property type="match status" value="1"/>
</dbReference>
<comment type="caution">
    <text evidence="3">The sequence shown here is derived from an EMBL/GenBank/DDBJ whole genome shotgun (WGS) entry which is preliminary data.</text>
</comment>
<comment type="similarity">
    <text evidence="1">Belongs to the UPF0213 family.</text>
</comment>
<dbReference type="InterPro" id="IPR050190">
    <property type="entry name" value="UPF0213_domain"/>
</dbReference>
<feature type="domain" description="GIY-YIG" evidence="2">
    <location>
        <begin position="1"/>
        <end position="75"/>
    </location>
</feature>
<dbReference type="InterPro" id="IPR035901">
    <property type="entry name" value="GIY-YIG_endonuc_sf"/>
</dbReference>
<dbReference type="SUPFAM" id="SSF82771">
    <property type="entry name" value="GIY-YIG endonuclease"/>
    <property type="match status" value="1"/>
</dbReference>
<dbReference type="CDD" id="cd10449">
    <property type="entry name" value="GIY-YIG_SLX1_like"/>
    <property type="match status" value="1"/>
</dbReference>